<organism evidence="2 3">
    <name type="scientific">Thecamonas trahens ATCC 50062</name>
    <dbReference type="NCBI Taxonomy" id="461836"/>
    <lineage>
        <taxon>Eukaryota</taxon>
        <taxon>Apusozoa</taxon>
        <taxon>Apusomonadida</taxon>
        <taxon>Apusomonadidae</taxon>
        <taxon>Thecamonas</taxon>
    </lineage>
</organism>
<feature type="region of interest" description="Disordered" evidence="1">
    <location>
        <begin position="251"/>
        <end position="280"/>
    </location>
</feature>
<keyword evidence="3" id="KW-1185">Reference proteome</keyword>
<evidence type="ECO:0000313" key="3">
    <source>
        <dbReference type="Proteomes" id="UP000054408"/>
    </source>
</evidence>
<evidence type="ECO:0000313" key="2">
    <source>
        <dbReference type="EMBL" id="KNC50070.1"/>
    </source>
</evidence>
<feature type="compositionally biased region" description="Low complexity" evidence="1">
    <location>
        <begin position="1"/>
        <end position="11"/>
    </location>
</feature>
<sequence length="693" mass="72923">MPLARPTTLSPPKVPVSPPRRLLTPPPPWRSPPPRSPPMLPSEIRHWYAGEEATPSPPHAPLLPLSPLFRERAEELEMSPLRDQPRPASPLSWLASPGAAMRPKRTSRATGPRLSDAVPLPAALSASGLAPSASADGCADSRADAGAGADLVSDGSRTYVLGDGTGEAVLERLARRSFAPQPHVTDPRYSERNSLAQQLASRAPPPPDAQLAAHLAQRHRCGSYNWILPTPPRIPTPTLPERSTATPVYSGRAAVIVPPRPPPSRRLPGQPPISLLPPRRRLPGTVARITQLPTDIHLSLDFEATAHSSPIATTMAAASEGSDLLRTRLSDIVHMLIAEFPYRNVLRTYTVPTEKQPVWLSTASSSAQQAEVETHLRNVALARLEAVVLATLEGTEWVAVDGEGVTGGRRARQSADGDGDDDVVVVERAGEMDEATSDAVVGAASPAVPRLAPGSRWVLEDVAELVAESKFVRGSLAAAVTVMTGVLPGLIVASCSSKADVAAVSVTSVAALGLYLGGLVTGPVALGSTAAVAAYRSLTWSQRVVAQAKASVEAQLAASLANRRAIADAFAAAFLDELRSDPDRFNRLALLIVKRQKRLADERAAAAAMPALSDSWLVVDHDEAEPAAATATTLSGHAVPPQSPSDAIPLDAVLSGGQASAPMAVSISVLEHADRLAPNVRQPVPERVPDRAQ</sequence>
<gene>
    <name evidence="2" type="ORF">AMSG_05834</name>
</gene>
<protein>
    <submittedName>
        <fullName evidence="2">Uncharacterized protein</fullName>
    </submittedName>
</protein>
<dbReference type="GeneID" id="25565155"/>
<dbReference type="RefSeq" id="XP_013757234.1">
    <property type="nucleotide sequence ID" value="XM_013901780.1"/>
</dbReference>
<accession>A0A0L0DCZ9</accession>
<name>A0A0L0DCZ9_THETB</name>
<evidence type="ECO:0000256" key="1">
    <source>
        <dbReference type="SAM" id="MobiDB-lite"/>
    </source>
</evidence>
<reference evidence="2 3" key="1">
    <citation type="submission" date="2010-05" db="EMBL/GenBank/DDBJ databases">
        <title>The Genome Sequence of Thecamonas trahens ATCC 50062.</title>
        <authorList>
            <consortium name="The Broad Institute Genome Sequencing Platform"/>
            <person name="Russ C."/>
            <person name="Cuomo C."/>
            <person name="Shea T."/>
            <person name="Young S.K."/>
            <person name="Zeng Q."/>
            <person name="Koehrsen M."/>
            <person name="Haas B."/>
            <person name="Borodovsky M."/>
            <person name="Guigo R."/>
            <person name="Alvarado L."/>
            <person name="Berlin A."/>
            <person name="Bochicchio J."/>
            <person name="Borenstein D."/>
            <person name="Chapman S."/>
            <person name="Chen Z."/>
            <person name="Freedman E."/>
            <person name="Gellesch M."/>
            <person name="Goldberg J."/>
            <person name="Griggs A."/>
            <person name="Gujja S."/>
            <person name="Heilman E."/>
            <person name="Heiman D."/>
            <person name="Hepburn T."/>
            <person name="Howarth C."/>
            <person name="Jen D."/>
            <person name="Larson L."/>
            <person name="Mehta T."/>
            <person name="Park D."/>
            <person name="Pearson M."/>
            <person name="Roberts A."/>
            <person name="Saif S."/>
            <person name="Shenoy N."/>
            <person name="Sisk P."/>
            <person name="Stolte C."/>
            <person name="Sykes S."/>
            <person name="Thomson T."/>
            <person name="Walk T."/>
            <person name="White J."/>
            <person name="Yandava C."/>
            <person name="Burger G."/>
            <person name="Gray M.W."/>
            <person name="Holland P.W.H."/>
            <person name="King N."/>
            <person name="Lang F.B.F."/>
            <person name="Roger A.J."/>
            <person name="Ruiz-Trillo I."/>
            <person name="Lander E."/>
            <person name="Nusbaum C."/>
        </authorList>
    </citation>
    <scope>NUCLEOTIDE SEQUENCE [LARGE SCALE GENOMIC DNA]</scope>
    <source>
        <strain evidence="2 3">ATCC 50062</strain>
    </source>
</reference>
<feature type="region of interest" description="Disordered" evidence="1">
    <location>
        <begin position="1"/>
        <end position="116"/>
    </location>
</feature>
<feature type="region of interest" description="Disordered" evidence="1">
    <location>
        <begin position="628"/>
        <end position="647"/>
    </location>
</feature>
<dbReference type="AlphaFoldDB" id="A0A0L0DCZ9"/>
<feature type="compositionally biased region" description="Pro residues" evidence="1">
    <location>
        <begin position="258"/>
        <end position="275"/>
    </location>
</feature>
<dbReference type="EMBL" id="GL349459">
    <property type="protein sequence ID" value="KNC50070.1"/>
    <property type="molecule type" value="Genomic_DNA"/>
</dbReference>
<dbReference type="Proteomes" id="UP000054408">
    <property type="component" value="Unassembled WGS sequence"/>
</dbReference>
<feature type="compositionally biased region" description="Pro residues" evidence="1">
    <location>
        <begin position="12"/>
        <end position="40"/>
    </location>
</feature>
<proteinExistence type="predicted"/>